<dbReference type="Pfam" id="PF12770">
    <property type="entry name" value="CHAT"/>
    <property type="match status" value="1"/>
</dbReference>
<evidence type="ECO:0000313" key="3">
    <source>
        <dbReference type="Proteomes" id="UP000675781"/>
    </source>
</evidence>
<comment type="caution">
    <text evidence="2">The sequence shown here is derived from an EMBL/GenBank/DDBJ whole genome shotgun (WGS) entry which is preliminary data.</text>
</comment>
<evidence type="ECO:0000259" key="1">
    <source>
        <dbReference type="Pfam" id="PF12770"/>
    </source>
</evidence>
<organism evidence="2 3">
    <name type="scientific">Actinospica durhamensis</name>
    <dbReference type="NCBI Taxonomy" id="1508375"/>
    <lineage>
        <taxon>Bacteria</taxon>
        <taxon>Bacillati</taxon>
        <taxon>Actinomycetota</taxon>
        <taxon>Actinomycetes</taxon>
        <taxon>Catenulisporales</taxon>
        <taxon>Actinospicaceae</taxon>
        <taxon>Actinospica</taxon>
    </lineage>
</organism>
<protein>
    <submittedName>
        <fullName evidence="2">CHAT domain-containing protein</fullName>
    </submittedName>
</protein>
<feature type="non-terminal residue" evidence="2">
    <location>
        <position position="1"/>
    </location>
</feature>
<gene>
    <name evidence="2" type="ORF">KDL01_12510</name>
</gene>
<dbReference type="RefSeq" id="WP_212528615.1">
    <property type="nucleotide sequence ID" value="NZ_JAGSOG010000048.1"/>
</dbReference>
<keyword evidence="3" id="KW-1185">Reference proteome</keyword>
<proteinExistence type="predicted"/>
<evidence type="ECO:0000313" key="2">
    <source>
        <dbReference type="EMBL" id="MBR7834093.1"/>
    </source>
</evidence>
<dbReference type="Proteomes" id="UP000675781">
    <property type="component" value="Unassembled WGS sequence"/>
</dbReference>
<dbReference type="AlphaFoldDB" id="A0A941EPD8"/>
<dbReference type="InterPro" id="IPR024983">
    <property type="entry name" value="CHAT_dom"/>
</dbReference>
<sequence>PGASGPADARREAGRRWEALLSEIRSRPGLGDFWAVPTIDRLRRQARDGHVVLVMAGREGGSALILADDPAEPVRHLPLPGLGSDKAREQVLHLRRALRGTARPASAGAGTAPHGTSVNDVLGWLWDAVAGPVLAAAGHTAAPEPGRAWPRIWWCPVGVVAGLPLHAAGHHPGLTPESDDPDTVLDRVVSSYTPTIRALGYAREAPAATEHAGERPAADNALIVAVPAAPGTAPLPGVETEVRLLRPLLPDAFVLTGPQAVRDIVLTALPRCAVAHFACHGVSDWADPETGRLILHDHETKPLTLGRVSGLDLAEAELVYLSACSTGDAIPRLADEAVHMTGAFQLAGYRNVVGTLWPISDRAASSIAAGFYERLTDGGRRPADVDGAAHALHESVRAYRAVNPSPARWAAHVHVGP</sequence>
<reference evidence="2" key="1">
    <citation type="submission" date="2021-04" db="EMBL/GenBank/DDBJ databases">
        <title>Genome based classification of Actinospica acidithermotolerans sp. nov., an actinobacterium isolated from an Indonesian hot spring.</title>
        <authorList>
            <person name="Kusuma A.B."/>
            <person name="Putra K.E."/>
            <person name="Nafisah S."/>
            <person name="Loh J."/>
            <person name="Nouioui I."/>
            <person name="Goodfellow M."/>
        </authorList>
    </citation>
    <scope>NUCLEOTIDE SEQUENCE</scope>
    <source>
        <strain evidence="2">CSCA 57</strain>
    </source>
</reference>
<accession>A0A941EPD8</accession>
<feature type="domain" description="CHAT" evidence="1">
    <location>
        <begin position="121"/>
        <end position="416"/>
    </location>
</feature>
<name>A0A941EPD8_9ACTN</name>
<dbReference type="EMBL" id="JAGSOG010000048">
    <property type="protein sequence ID" value="MBR7834093.1"/>
    <property type="molecule type" value="Genomic_DNA"/>
</dbReference>